<dbReference type="FunFam" id="1.20.58.200:FF:000001">
    <property type="entry name" value="Translin-associated factor X"/>
    <property type="match status" value="1"/>
</dbReference>
<comment type="caution">
    <text evidence="9">The sequence shown here is derived from an EMBL/GenBank/DDBJ whole genome shotgun (WGS) entry which is preliminary data.</text>
</comment>
<feature type="compositionally biased region" description="Low complexity" evidence="8">
    <location>
        <begin position="163"/>
        <end position="176"/>
    </location>
</feature>
<dbReference type="EMBL" id="JAODUO010000278">
    <property type="protein sequence ID" value="KAK2184166.1"/>
    <property type="molecule type" value="Genomic_DNA"/>
</dbReference>
<evidence type="ECO:0000256" key="3">
    <source>
        <dbReference type="ARBA" id="ARBA00005902"/>
    </source>
</evidence>
<dbReference type="InterPro" id="IPR016069">
    <property type="entry name" value="Translin_C"/>
</dbReference>
<feature type="region of interest" description="Disordered" evidence="8">
    <location>
        <begin position="158"/>
        <end position="194"/>
    </location>
</feature>
<reference evidence="9" key="1">
    <citation type="journal article" date="2023" name="Mol. Biol. Evol.">
        <title>Third-Generation Sequencing Reveals the Adaptive Role of the Epigenome in Three Deep-Sea Polychaetes.</title>
        <authorList>
            <person name="Perez M."/>
            <person name="Aroh O."/>
            <person name="Sun Y."/>
            <person name="Lan Y."/>
            <person name="Juniper S.K."/>
            <person name="Young C.R."/>
            <person name="Angers B."/>
            <person name="Qian P.Y."/>
        </authorList>
    </citation>
    <scope>NUCLEOTIDE SEQUENCE</scope>
    <source>
        <strain evidence="9">R07B-5</strain>
    </source>
</reference>
<keyword evidence="4" id="KW-0963">Cytoplasm</keyword>
<accession>A0AAD9NX90</accession>
<evidence type="ECO:0000313" key="9">
    <source>
        <dbReference type="EMBL" id="KAK2184166.1"/>
    </source>
</evidence>
<feature type="binding site" evidence="6">
    <location>
        <position position="127"/>
    </location>
    <ligand>
        <name>Mg(2+)</name>
        <dbReference type="ChEBI" id="CHEBI:18420"/>
    </ligand>
</feature>
<evidence type="ECO:0000256" key="2">
    <source>
        <dbReference type="ARBA" id="ARBA00004496"/>
    </source>
</evidence>
<dbReference type="InterPro" id="IPR036081">
    <property type="entry name" value="Translin_sf"/>
</dbReference>
<protein>
    <recommendedName>
        <fullName evidence="11">Translin-associated protein X</fullName>
    </recommendedName>
</protein>
<dbReference type="Gene3D" id="1.20.58.190">
    <property type="entry name" value="Translin, domain 1"/>
    <property type="match status" value="1"/>
</dbReference>
<feature type="compositionally biased region" description="Basic and acidic residues" evidence="8">
    <location>
        <begin position="12"/>
        <end position="24"/>
    </location>
</feature>
<evidence type="ECO:0000256" key="1">
    <source>
        <dbReference type="ARBA" id="ARBA00004123"/>
    </source>
</evidence>
<name>A0AAD9NX90_RIDPI</name>
<evidence type="ECO:0000256" key="8">
    <source>
        <dbReference type="SAM" id="MobiDB-lite"/>
    </source>
</evidence>
<dbReference type="SUPFAM" id="SSF74784">
    <property type="entry name" value="Translin"/>
    <property type="match status" value="1"/>
</dbReference>
<evidence type="ECO:0008006" key="11">
    <source>
        <dbReference type="Google" id="ProtNLM"/>
    </source>
</evidence>
<dbReference type="GO" id="GO:0005737">
    <property type="term" value="C:cytoplasm"/>
    <property type="evidence" value="ECO:0007669"/>
    <property type="project" value="UniProtKB-SubCell"/>
</dbReference>
<comment type="similarity">
    <text evidence="3">Belongs to the translin family.</text>
</comment>
<proteinExistence type="inferred from homology"/>
<keyword evidence="10" id="KW-1185">Reference proteome</keyword>
<comment type="subcellular location">
    <subcellularLocation>
        <location evidence="2">Cytoplasm</location>
    </subcellularLocation>
    <subcellularLocation>
        <location evidence="1">Nucleus</location>
    </subcellularLocation>
</comment>
<feature type="region of interest" description="Disordered" evidence="8">
    <location>
        <begin position="1"/>
        <end position="27"/>
    </location>
</feature>
<dbReference type="InterPro" id="IPR016068">
    <property type="entry name" value="Translin_N"/>
</dbReference>
<keyword evidence="6" id="KW-0479">Metal-binding</keyword>
<dbReference type="GO" id="GO:0005634">
    <property type="term" value="C:nucleus"/>
    <property type="evidence" value="ECO:0007669"/>
    <property type="project" value="UniProtKB-SubCell"/>
</dbReference>
<feature type="coiled-coil region" evidence="7">
    <location>
        <begin position="77"/>
        <end position="104"/>
    </location>
</feature>
<evidence type="ECO:0000313" key="10">
    <source>
        <dbReference type="Proteomes" id="UP001209878"/>
    </source>
</evidence>
<gene>
    <name evidence="9" type="ORF">NP493_277g00043</name>
</gene>
<dbReference type="GO" id="GO:0043565">
    <property type="term" value="F:sequence-specific DNA binding"/>
    <property type="evidence" value="ECO:0007669"/>
    <property type="project" value="InterPro"/>
</dbReference>
<evidence type="ECO:0000256" key="4">
    <source>
        <dbReference type="ARBA" id="ARBA00022490"/>
    </source>
</evidence>
<dbReference type="PANTHER" id="PTHR10741">
    <property type="entry name" value="TRANSLIN AND TRANSLIN ASSOCIATED PROTEIN X"/>
    <property type="match status" value="1"/>
</dbReference>
<organism evidence="9 10">
    <name type="scientific">Ridgeia piscesae</name>
    <name type="common">Tubeworm</name>
    <dbReference type="NCBI Taxonomy" id="27915"/>
    <lineage>
        <taxon>Eukaryota</taxon>
        <taxon>Metazoa</taxon>
        <taxon>Spiralia</taxon>
        <taxon>Lophotrochozoa</taxon>
        <taxon>Annelida</taxon>
        <taxon>Polychaeta</taxon>
        <taxon>Sedentaria</taxon>
        <taxon>Canalipalpata</taxon>
        <taxon>Sabellida</taxon>
        <taxon>Siboglinidae</taxon>
        <taxon>Ridgeia</taxon>
    </lineage>
</organism>
<dbReference type="Gene3D" id="1.20.58.200">
    <property type="entry name" value="Translin, domain 2"/>
    <property type="match status" value="1"/>
</dbReference>
<evidence type="ECO:0000256" key="6">
    <source>
        <dbReference type="PIRSR" id="PIRSR602848-1"/>
    </source>
</evidence>
<keyword evidence="5" id="KW-0539">Nucleus</keyword>
<dbReference type="CDD" id="cd14820">
    <property type="entry name" value="TRAX"/>
    <property type="match status" value="1"/>
</dbReference>
<dbReference type="InterPro" id="IPR002848">
    <property type="entry name" value="Translin_fam"/>
</dbReference>
<evidence type="ECO:0000256" key="5">
    <source>
        <dbReference type="ARBA" id="ARBA00023242"/>
    </source>
</evidence>
<sequence>MHRVSAGRRNRRTDQRPTRRKENEADVDEDSPVIKLFRGYQHQLDRKHDKYERIVKLSRDITIESKRIIFLLHRMSGETTDMILKDAEDKLKELREEKWRQVAEELQTEDHHQYLRAYTAGLQEYIEAISFWQFLKEKTLISVAEVEEGLQFIRSSEIKEESTTTTTDDPTVAPPVESMVSTENDADKSNAPESQPVKTDLMHVLVPPTHYLLGIADLTGELMRMAIHSIGQGDFDLPFEHCKFLRIIYDAFVSFGNVDRELSRKVHVLRQSLQKVETACYTLQVRGSEIPKHMLAEAFSKSTADDLLSEEAPSGSNVGY</sequence>
<dbReference type="AlphaFoldDB" id="A0AAD9NX90"/>
<feature type="binding site" evidence="6">
    <location>
        <position position="221"/>
    </location>
    <ligand>
        <name>Mg(2+)</name>
        <dbReference type="ChEBI" id="CHEBI:18420"/>
    </ligand>
</feature>
<keyword evidence="7" id="KW-0175">Coiled coil</keyword>
<dbReference type="GO" id="GO:0046872">
    <property type="term" value="F:metal ion binding"/>
    <property type="evidence" value="ECO:0007669"/>
    <property type="project" value="UniProtKB-KW"/>
</dbReference>
<dbReference type="Pfam" id="PF01997">
    <property type="entry name" value="Translin"/>
    <property type="match status" value="1"/>
</dbReference>
<dbReference type="Proteomes" id="UP001209878">
    <property type="component" value="Unassembled WGS sequence"/>
</dbReference>
<evidence type="ECO:0000256" key="7">
    <source>
        <dbReference type="SAM" id="Coils"/>
    </source>
</evidence>
<feature type="compositionally biased region" description="Basic residues" evidence="8">
    <location>
        <begin position="1"/>
        <end position="11"/>
    </location>
</feature>
<keyword evidence="6" id="KW-0460">Magnesium</keyword>